<dbReference type="Proteomes" id="UP000233524">
    <property type="component" value="Unassembled WGS sequence"/>
</dbReference>
<keyword evidence="4" id="KW-0813">Transport</keyword>
<reference evidence="9 10" key="1">
    <citation type="journal article" date="2017" name="G3 (Bethesda)">
        <title>First Draft Genome Sequence of the Pathogenic Fungus Lomentospora prolificans (Formerly Scedosporium prolificans).</title>
        <authorList>
            <person name="Luo R."/>
            <person name="Zimin A."/>
            <person name="Workman R."/>
            <person name="Fan Y."/>
            <person name="Pertea G."/>
            <person name="Grossman N."/>
            <person name="Wear M.P."/>
            <person name="Jia B."/>
            <person name="Miller H."/>
            <person name="Casadevall A."/>
            <person name="Timp W."/>
            <person name="Zhang S.X."/>
            <person name="Salzberg S.L."/>
        </authorList>
    </citation>
    <scope>NUCLEOTIDE SEQUENCE [LARGE SCALE GENOMIC DNA]</scope>
    <source>
        <strain evidence="9 10">JHH-5317</strain>
    </source>
</reference>
<gene>
    <name evidence="9" type="ORF">jhhlp_006465</name>
</gene>
<keyword evidence="7" id="KW-0472">Membrane</keyword>
<evidence type="ECO:0000256" key="6">
    <source>
        <dbReference type="ARBA" id="ARBA00023034"/>
    </source>
</evidence>
<evidence type="ECO:0000256" key="5">
    <source>
        <dbReference type="ARBA" id="ARBA00022927"/>
    </source>
</evidence>
<evidence type="ECO:0000256" key="1">
    <source>
        <dbReference type="ARBA" id="ARBA00004395"/>
    </source>
</evidence>
<organism evidence="9 10">
    <name type="scientific">Lomentospora prolificans</name>
    <dbReference type="NCBI Taxonomy" id="41688"/>
    <lineage>
        <taxon>Eukaryota</taxon>
        <taxon>Fungi</taxon>
        <taxon>Dikarya</taxon>
        <taxon>Ascomycota</taxon>
        <taxon>Pezizomycotina</taxon>
        <taxon>Sordariomycetes</taxon>
        <taxon>Hypocreomycetidae</taxon>
        <taxon>Microascales</taxon>
        <taxon>Microascaceae</taxon>
        <taxon>Lomentospora</taxon>
    </lineage>
</organism>
<dbReference type="GO" id="GO:0015031">
    <property type="term" value="P:protein transport"/>
    <property type="evidence" value="ECO:0007669"/>
    <property type="project" value="UniProtKB-KW"/>
</dbReference>
<dbReference type="OrthoDB" id="1661054at2759"/>
<dbReference type="STRING" id="41688.A0A2N3N617"/>
<comment type="subcellular location">
    <subcellularLocation>
        <location evidence="1">Golgi apparatus membrane</location>
        <topology evidence="1">Peripheral membrane protein</topology>
    </subcellularLocation>
</comment>
<dbReference type="AlphaFoldDB" id="A0A2N3N617"/>
<comment type="similarity">
    <text evidence="2">Belongs to the COG8 family.</text>
</comment>
<keyword evidence="6" id="KW-0333">Golgi apparatus</keyword>
<dbReference type="VEuPathDB" id="FungiDB:jhhlp_006465"/>
<dbReference type="Pfam" id="PF04124">
    <property type="entry name" value="Dor1"/>
    <property type="match status" value="2"/>
</dbReference>
<evidence type="ECO:0000256" key="3">
    <source>
        <dbReference type="ARBA" id="ARBA00020983"/>
    </source>
</evidence>
<sequence length="421" mass="46510">MADDLLQVLGIPPDARDDEVRGYVANLTQLRPASLEGTEAAKLSRSSHSLLMTTQALSKRSYEPIVNSITKHEDLRRTLPRLGSSSTELCASIPKVDSEAVRFSSIFNKSSQHCIMVKRRQNLLLLRNVERLVDILELPTLLSTAIGSGSLSHSSALDLNSHVRRLRGLYPKSPLIASVAQRADMLVLQLTSDLVTSLGSPGLKLAPAMRATSLLRRLLPDTIPLSTSDVHDKTLGALFILRRVLTLESTLDALEPLRLLAEEDVLNATQSRDTPWSGGQHAERYLKRYIEIFREHSFGMVSMFKSIFVHQDLALTDPLEPLPHGLSTLLLYLTEGVVKVLDYYLVAVSDTGSRDSILTQVLYCAGSLGRLGGDFGNVLFGVRSQKELLAAEHEWGVVAKRHRLLSTRLESVLGDYKTTTR</sequence>
<dbReference type="InParanoid" id="A0A2N3N617"/>
<evidence type="ECO:0000313" key="10">
    <source>
        <dbReference type="Proteomes" id="UP000233524"/>
    </source>
</evidence>
<evidence type="ECO:0000256" key="2">
    <source>
        <dbReference type="ARBA" id="ARBA00006419"/>
    </source>
</evidence>
<dbReference type="GO" id="GO:0006891">
    <property type="term" value="P:intra-Golgi vesicle-mediated transport"/>
    <property type="evidence" value="ECO:0007669"/>
    <property type="project" value="TreeGrafter"/>
</dbReference>
<evidence type="ECO:0000256" key="8">
    <source>
        <dbReference type="ARBA" id="ARBA00031347"/>
    </source>
</evidence>
<keyword evidence="10" id="KW-1185">Reference proteome</keyword>
<dbReference type="GO" id="GO:0017119">
    <property type="term" value="C:Golgi transport complex"/>
    <property type="evidence" value="ECO:0007669"/>
    <property type="project" value="InterPro"/>
</dbReference>
<dbReference type="PANTHER" id="PTHR21311:SF0">
    <property type="entry name" value="CONSERVED OLIGOMERIC GOLGI COMPLEX SUBUNIT 8"/>
    <property type="match status" value="1"/>
</dbReference>
<evidence type="ECO:0000313" key="9">
    <source>
        <dbReference type="EMBL" id="PKS07857.1"/>
    </source>
</evidence>
<dbReference type="EMBL" id="NLAX01000701">
    <property type="protein sequence ID" value="PKS07857.1"/>
    <property type="molecule type" value="Genomic_DNA"/>
</dbReference>
<dbReference type="InterPro" id="IPR007255">
    <property type="entry name" value="COG8"/>
</dbReference>
<evidence type="ECO:0000256" key="7">
    <source>
        <dbReference type="ARBA" id="ARBA00023136"/>
    </source>
</evidence>
<comment type="caution">
    <text evidence="9">The sequence shown here is derived from an EMBL/GenBank/DDBJ whole genome shotgun (WGS) entry which is preliminary data.</text>
</comment>
<keyword evidence="5" id="KW-0653">Protein transport</keyword>
<evidence type="ECO:0000256" key="4">
    <source>
        <dbReference type="ARBA" id="ARBA00022448"/>
    </source>
</evidence>
<dbReference type="PANTHER" id="PTHR21311">
    <property type="entry name" value="CONSERVED OLIGOMERIC GOLGI COMPLEX COMPONENT 8"/>
    <property type="match status" value="1"/>
</dbReference>
<accession>A0A2N3N617</accession>
<protein>
    <recommendedName>
        <fullName evidence="3">Conserved oligomeric Golgi complex subunit 8</fullName>
    </recommendedName>
    <alternativeName>
        <fullName evidence="8">Component of oligomeric Golgi complex 8</fullName>
    </alternativeName>
</protein>
<dbReference type="GO" id="GO:0000139">
    <property type="term" value="C:Golgi membrane"/>
    <property type="evidence" value="ECO:0007669"/>
    <property type="project" value="UniProtKB-SubCell"/>
</dbReference>
<proteinExistence type="inferred from homology"/>
<name>A0A2N3N617_9PEZI</name>